<dbReference type="AlphaFoldDB" id="A0A9P4P5X1"/>
<protein>
    <submittedName>
        <fullName evidence="1">Uncharacterized protein</fullName>
    </submittedName>
</protein>
<dbReference type="Proteomes" id="UP000799764">
    <property type="component" value="Unassembled WGS sequence"/>
</dbReference>
<gene>
    <name evidence="1" type="ORF">P171DRAFT_506297</name>
</gene>
<feature type="non-terminal residue" evidence="1">
    <location>
        <position position="1"/>
    </location>
</feature>
<proteinExistence type="predicted"/>
<keyword evidence="2" id="KW-1185">Reference proteome</keyword>
<evidence type="ECO:0000313" key="1">
    <source>
        <dbReference type="EMBL" id="KAF2437458.1"/>
    </source>
</evidence>
<evidence type="ECO:0000313" key="2">
    <source>
        <dbReference type="Proteomes" id="UP000799764"/>
    </source>
</evidence>
<comment type="caution">
    <text evidence="1">The sequence shown here is derived from an EMBL/GenBank/DDBJ whole genome shotgun (WGS) entry which is preliminary data.</text>
</comment>
<reference evidence="1" key="1">
    <citation type="journal article" date="2020" name="Stud. Mycol.">
        <title>101 Dothideomycetes genomes: a test case for predicting lifestyles and emergence of pathogens.</title>
        <authorList>
            <person name="Haridas S."/>
            <person name="Albert R."/>
            <person name="Binder M."/>
            <person name="Bloem J."/>
            <person name="Labutti K."/>
            <person name="Salamov A."/>
            <person name="Andreopoulos B."/>
            <person name="Baker S."/>
            <person name="Barry K."/>
            <person name="Bills G."/>
            <person name="Bluhm B."/>
            <person name="Cannon C."/>
            <person name="Castanera R."/>
            <person name="Culley D."/>
            <person name="Daum C."/>
            <person name="Ezra D."/>
            <person name="Gonzalez J."/>
            <person name="Henrissat B."/>
            <person name="Kuo A."/>
            <person name="Liang C."/>
            <person name="Lipzen A."/>
            <person name="Lutzoni F."/>
            <person name="Magnuson J."/>
            <person name="Mondo S."/>
            <person name="Nolan M."/>
            <person name="Ohm R."/>
            <person name="Pangilinan J."/>
            <person name="Park H.-J."/>
            <person name="Ramirez L."/>
            <person name="Alfaro M."/>
            <person name="Sun H."/>
            <person name="Tritt A."/>
            <person name="Yoshinaga Y."/>
            <person name="Zwiers L.-H."/>
            <person name="Turgeon B."/>
            <person name="Goodwin S."/>
            <person name="Spatafora J."/>
            <person name="Crous P."/>
            <person name="Grigoriev I."/>
        </authorList>
    </citation>
    <scope>NUCLEOTIDE SEQUENCE</scope>
    <source>
        <strain evidence="1">CBS 690.94</strain>
    </source>
</reference>
<organism evidence="1 2">
    <name type="scientific">Karstenula rhodostoma CBS 690.94</name>
    <dbReference type="NCBI Taxonomy" id="1392251"/>
    <lineage>
        <taxon>Eukaryota</taxon>
        <taxon>Fungi</taxon>
        <taxon>Dikarya</taxon>
        <taxon>Ascomycota</taxon>
        <taxon>Pezizomycotina</taxon>
        <taxon>Dothideomycetes</taxon>
        <taxon>Pleosporomycetidae</taxon>
        <taxon>Pleosporales</taxon>
        <taxon>Massarineae</taxon>
        <taxon>Didymosphaeriaceae</taxon>
        <taxon>Karstenula</taxon>
    </lineage>
</organism>
<name>A0A9P4P5X1_9PLEO</name>
<dbReference type="EMBL" id="MU001516">
    <property type="protein sequence ID" value="KAF2437458.1"/>
    <property type="molecule type" value="Genomic_DNA"/>
</dbReference>
<sequence length="153" mass="17266">VLQHSIGPTWRTGTDQVVERAAACDPRAEHQSKKCTSPYGDTHLDHQQAATTAKLHGIPCEIQSRQSLYARPSRLEPAKTPYLDPVHRCILFPYRHRGHHTRHGRLPCGVGPMEERYYISGYVCGAINLASTSRYLKEHPTTPRCSWPLFLAP</sequence>
<accession>A0A9P4P5X1</accession>